<proteinExistence type="predicted"/>
<feature type="DNA-binding region" description="H-T-H motif" evidence="2">
    <location>
        <begin position="43"/>
        <end position="62"/>
    </location>
</feature>
<sequence>MYIRLESRGGFVPKTDRRIPKTRQAIQNALIELMAEKAFDRITINDIAQKADLNRGTLYLHYADKYDLLDQCIKDHLSQMVAHCMLSNPDEPCSDIVQSPLPLFRHLEKHFVFYASMLNNKGLVCFKEQLVAMVKNGIAERLKKEVLREASNQEAAVQYMTSAFVGVVEWWIQTNMPLTPTEMAKQLKDMVELNFSLHFNRAGAAAMHAIARDSGPV</sequence>
<dbReference type="PROSITE" id="PS50977">
    <property type="entry name" value="HTH_TETR_2"/>
    <property type="match status" value="1"/>
</dbReference>
<dbReference type="InterPro" id="IPR009057">
    <property type="entry name" value="Homeodomain-like_sf"/>
</dbReference>
<dbReference type="SUPFAM" id="SSF46689">
    <property type="entry name" value="Homeodomain-like"/>
    <property type="match status" value="1"/>
</dbReference>
<evidence type="ECO:0000313" key="4">
    <source>
        <dbReference type="EMBL" id="MBO7743508.1"/>
    </source>
</evidence>
<dbReference type="PANTHER" id="PTHR43479:SF7">
    <property type="entry name" value="TETR-FAMILY TRANSCRIPTIONAL REGULATOR"/>
    <property type="match status" value="1"/>
</dbReference>
<evidence type="ECO:0000256" key="1">
    <source>
        <dbReference type="ARBA" id="ARBA00023125"/>
    </source>
</evidence>
<reference evidence="4 5" key="1">
    <citation type="submission" date="2021-03" db="EMBL/GenBank/DDBJ databases">
        <title>Paenibacillus artemisicola MWE-103 whole genome sequence.</title>
        <authorList>
            <person name="Ham Y.J."/>
        </authorList>
    </citation>
    <scope>NUCLEOTIDE SEQUENCE [LARGE SCALE GENOMIC DNA]</scope>
    <source>
        <strain evidence="4 5">MWE-103</strain>
    </source>
</reference>
<dbReference type="RefSeq" id="WP_208846531.1">
    <property type="nucleotide sequence ID" value="NZ_JAGGDJ010000002.1"/>
</dbReference>
<dbReference type="InterPro" id="IPR050624">
    <property type="entry name" value="HTH-type_Tx_Regulator"/>
</dbReference>
<dbReference type="Pfam" id="PF00440">
    <property type="entry name" value="TetR_N"/>
    <property type="match status" value="1"/>
</dbReference>
<dbReference type="Pfam" id="PF14278">
    <property type="entry name" value="TetR_C_8"/>
    <property type="match status" value="1"/>
</dbReference>
<keyword evidence="5" id="KW-1185">Reference proteome</keyword>
<organism evidence="4 5">
    <name type="scientific">Paenibacillus artemisiicola</name>
    <dbReference type="NCBI Taxonomy" id="1172618"/>
    <lineage>
        <taxon>Bacteria</taxon>
        <taxon>Bacillati</taxon>
        <taxon>Bacillota</taxon>
        <taxon>Bacilli</taxon>
        <taxon>Bacillales</taxon>
        <taxon>Paenibacillaceae</taxon>
        <taxon>Paenibacillus</taxon>
    </lineage>
</organism>
<name>A0ABS3W5D8_9BACL</name>
<accession>A0ABS3W5D8</accession>
<dbReference type="InterPro" id="IPR001647">
    <property type="entry name" value="HTH_TetR"/>
</dbReference>
<protein>
    <submittedName>
        <fullName evidence="4">TetR/AcrR family transcriptional regulator C-terminal domain-containing protein</fullName>
    </submittedName>
</protein>
<dbReference type="PANTHER" id="PTHR43479">
    <property type="entry name" value="ACREF/ENVCD OPERON REPRESSOR-RELATED"/>
    <property type="match status" value="1"/>
</dbReference>
<evidence type="ECO:0000313" key="5">
    <source>
        <dbReference type="Proteomes" id="UP000670947"/>
    </source>
</evidence>
<evidence type="ECO:0000259" key="3">
    <source>
        <dbReference type="PROSITE" id="PS50977"/>
    </source>
</evidence>
<dbReference type="Proteomes" id="UP000670947">
    <property type="component" value="Unassembled WGS sequence"/>
</dbReference>
<keyword evidence="1 2" id="KW-0238">DNA-binding</keyword>
<dbReference type="Gene3D" id="1.10.357.10">
    <property type="entry name" value="Tetracycline Repressor, domain 2"/>
    <property type="match status" value="1"/>
</dbReference>
<dbReference type="PRINTS" id="PR00455">
    <property type="entry name" value="HTHTETR"/>
</dbReference>
<evidence type="ECO:0000256" key="2">
    <source>
        <dbReference type="PROSITE-ProRule" id="PRU00335"/>
    </source>
</evidence>
<comment type="caution">
    <text evidence="4">The sequence shown here is derived from an EMBL/GenBank/DDBJ whole genome shotgun (WGS) entry which is preliminary data.</text>
</comment>
<gene>
    <name evidence="4" type="ORF">I8J29_04835</name>
</gene>
<dbReference type="EMBL" id="JAGGDJ010000002">
    <property type="protein sequence ID" value="MBO7743508.1"/>
    <property type="molecule type" value="Genomic_DNA"/>
</dbReference>
<dbReference type="InterPro" id="IPR039532">
    <property type="entry name" value="TetR_C_Firmicutes"/>
</dbReference>
<feature type="domain" description="HTH tetR-type" evidence="3">
    <location>
        <begin position="20"/>
        <end position="80"/>
    </location>
</feature>